<dbReference type="PANTHER" id="PTHR15955:SF10">
    <property type="entry name" value="DUF1115 DOMAIN PROTEIN (AFU_ORTHOLOGUE AFUA_5G14750)"/>
    <property type="match status" value="1"/>
</dbReference>
<dbReference type="OMA" id="IDAYMSF"/>
<dbReference type="Gene3D" id="3.10.110.10">
    <property type="entry name" value="Ubiquitin Conjugating Enzyme"/>
    <property type="match status" value="1"/>
</dbReference>
<keyword evidence="3" id="KW-1185">Reference proteome</keyword>
<evidence type="ECO:0000313" key="2">
    <source>
        <dbReference type="EMBL" id="OSS46780.1"/>
    </source>
</evidence>
<evidence type="ECO:0000313" key="3">
    <source>
        <dbReference type="Proteomes" id="UP000193240"/>
    </source>
</evidence>
<organism evidence="2 3">
    <name type="scientific">Epicoccum nigrum</name>
    <name type="common">Soil fungus</name>
    <name type="synonym">Epicoccum purpurascens</name>
    <dbReference type="NCBI Taxonomy" id="105696"/>
    <lineage>
        <taxon>Eukaryota</taxon>
        <taxon>Fungi</taxon>
        <taxon>Dikarya</taxon>
        <taxon>Ascomycota</taxon>
        <taxon>Pezizomycotina</taxon>
        <taxon>Dothideomycetes</taxon>
        <taxon>Pleosporomycetidae</taxon>
        <taxon>Pleosporales</taxon>
        <taxon>Pleosporineae</taxon>
        <taxon>Didymellaceae</taxon>
        <taxon>Epicoccum</taxon>
    </lineage>
</organism>
<dbReference type="InterPro" id="IPR059181">
    <property type="entry name" value="RWDD2A-B_C"/>
</dbReference>
<dbReference type="STRING" id="105696.A0A1Y2LSK1"/>
<accession>A0A1Y2LSK1</accession>
<reference evidence="2 3" key="1">
    <citation type="journal article" date="2017" name="Genome Announc.">
        <title>Genome sequence of the saprophytic ascomycete Epicoccum nigrum ICMP 19927 strain isolated from New Zealand.</title>
        <authorList>
            <person name="Fokin M."/>
            <person name="Fleetwood D."/>
            <person name="Weir B.S."/>
            <person name="Villas-Boas S.G."/>
        </authorList>
    </citation>
    <scope>NUCLEOTIDE SEQUENCE [LARGE SCALE GENOMIC DNA]</scope>
    <source>
        <strain evidence="2 3">ICMP 19927</strain>
    </source>
</reference>
<dbReference type="InterPro" id="IPR017359">
    <property type="entry name" value="Phi-like"/>
</dbReference>
<dbReference type="CDD" id="cd24163">
    <property type="entry name" value="RWDD2_C"/>
    <property type="match status" value="1"/>
</dbReference>
<dbReference type="AlphaFoldDB" id="A0A1Y2LSK1"/>
<gene>
    <name evidence="2" type="ORF">B5807_08938</name>
</gene>
<name>A0A1Y2LSK1_EPING</name>
<protein>
    <recommendedName>
        <fullName evidence="1">Small nuclear ribonucleoprotein Prp3 C-terminal domain-containing protein</fullName>
    </recommendedName>
</protein>
<dbReference type="InterPro" id="IPR016135">
    <property type="entry name" value="UBQ-conjugating_enzyme/RWD"/>
</dbReference>
<feature type="domain" description="Small nuclear ribonucleoprotein Prp3 C-terminal" evidence="1">
    <location>
        <begin position="169"/>
        <end position="248"/>
    </location>
</feature>
<dbReference type="SUPFAM" id="SSF54495">
    <property type="entry name" value="UBC-like"/>
    <property type="match status" value="1"/>
</dbReference>
<dbReference type="EMBL" id="KZ107850">
    <property type="protein sequence ID" value="OSS46780.1"/>
    <property type="molecule type" value="Genomic_DNA"/>
</dbReference>
<dbReference type="InParanoid" id="A0A1Y2LSK1"/>
<proteinExistence type="predicted"/>
<sequence length="292" mass="32798">MVDAKPLPLDILELQLGQLDLLMAMYPEDVLIGDHEIRSLDALRSAIESGSSSDVNAARVINIVLRLSIIDEGVSAAQSLQLDLTAPFTYEGPQSPEEPPHIKVRIQQPSWLSRAATNKLQDTVLDGDDLLSTIEDIKESAARAYKESLQSRTTLVADASNAGPLLRVMFYFPSISTRSKRDDFIKFAPTYHLTGFLFAGKPGLLYLEGTAQSIDEYMRFIKTESWGDIPAHHKKVSERYRETAERVFTDMTEITDTVGERRGQRQNRGDMKAVEEWLDERGLKDVLKKVLM</sequence>
<dbReference type="Pfam" id="PF06544">
    <property type="entry name" value="Prp3_C"/>
    <property type="match status" value="1"/>
</dbReference>
<dbReference type="Proteomes" id="UP000193240">
    <property type="component" value="Unassembled WGS sequence"/>
</dbReference>
<dbReference type="PIRSF" id="PIRSF038021">
    <property type="entry name" value="UCP038021_RWDD2"/>
    <property type="match status" value="1"/>
</dbReference>
<dbReference type="PANTHER" id="PTHR15955">
    <property type="entry name" value="RWD DOMAIN CONTAINING PROTEIN 2"/>
    <property type="match status" value="1"/>
</dbReference>
<evidence type="ECO:0000259" key="1">
    <source>
        <dbReference type="Pfam" id="PF06544"/>
    </source>
</evidence>
<dbReference type="InterPro" id="IPR010541">
    <property type="entry name" value="Prp3_C"/>
</dbReference>